<protein>
    <submittedName>
        <fullName evidence="2">Uncharacterized protein</fullName>
    </submittedName>
</protein>
<feature type="compositionally biased region" description="Basic and acidic residues" evidence="1">
    <location>
        <begin position="31"/>
        <end position="60"/>
    </location>
</feature>
<feature type="region of interest" description="Disordered" evidence="1">
    <location>
        <begin position="1"/>
        <end position="60"/>
    </location>
</feature>
<evidence type="ECO:0000313" key="2">
    <source>
        <dbReference type="EMBL" id="PWE44842.1"/>
    </source>
</evidence>
<gene>
    <name evidence="2" type="ORF">C9I49_12895</name>
</gene>
<sequence length="60" mass="6563">MTEKSSVSSKKSKALEDSALVPDVSETGLTDDERVVREDQILSDESRVEPGPADSERLKD</sequence>
<name>A0A2U2D8F3_9PSED</name>
<evidence type="ECO:0000313" key="3">
    <source>
        <dbReference type="Proteomes" id="UP000245056"/>
    </source>
</evidence>
<dbReference type="Proteomes" id="UP000245056">
    <property type="component" value="Unassembled WGS sequence"/>
</dbReference>
<dbReference type="OrthoDB" id="7025664at2"/>
<dbReference type="AlphaFoldDB" id="A0A2U2D8F3"/>
<reference evidence="2 3" key="1">
    <citation type="submission" date="2018-05" db="EMBL/GenBank/DDBJ databases">
        <title>Genome sequences of two Antarctic strains of Pseudomonas prosekii: insights into adaptation to extreme conditions.</title>
        <authorList>
            <person name="Snopkova K."/>
            <person name="Dufkova K."/>
            <person name="Cejkova D."/>
            <person name="Sedlacek I."/>
            <person name="Smajs D."/>
        </authorList>
    </citation>
    <scope>NUCLEOTIDE SEQUENCE [LARGE SCALE GENOMIC DNA]</scope>
    <source>
        <strain evidence="2 3">P2673</strain>
    </source>
</reference>
<evidence type="ECO:0000256" key="1">
    <source>
        <dbReference type="SAM" id="MobiDB-lite"/>
    </source>
</evidence>
<accession>A0A2U2D8F3</accession>
<comment type="caution">
    <text evidence="2">The sequence shown here is derived from an EMBL/GenBank/DDBJ whole genome shotgun (WGS) entry which is preliminary data.</text>
</comment>
<dbReference type="EMBL" id="QFAW01000014">
    <property type="protein sequence ID" value="PWE44842.1"/>
    <property type="molecule type" value="Genomic_DNA"/>
</dbReference>
<dbReference type="RefSeq" id="WP_109520981.1">
    <property type="nucleotide sequence ID" value="NZ_QFAW01000014.1"/>
</dbReference>
<organism evidence="2 3">
    <name type="scientific">Pseudomonas prosekii</name>
    <dbReference type="NCBI Taxonomy" id="1148509"/>
    <lineage>
        <taxon>Bacteria</taxon>
        <taxon>Pseudomonadati</taxon>
        <taxon>Pseudomonadota</taxon>
        <taxon>Gammaproteobacteria</taxon>
        <taxon>Pseudomonadales</taxon>
        <taxon>Pseudomonadaceae</taxon>
        <taxon>Pseudomonas</taxon>
    </lineage>
</organism>
<proteinExistence type="predicted"/>